<evidence type="ECO:0000313" key="3">
    <source>
        <dbReference type="Proteomes" id="UP000699462"/>
    </source>
</evidence>
<dbReference type="AlphaFoldDB" id="A0A8T0DLZ4"/>
<gene>
    <name evidence="2" type="ORF">P879_05103</name>
</gene>
<accession>A0A8T0DLZ4</accession>
<comment type="caution">
    <text evidence="2">The sequence shown here is derived from an EMBL/GenBank/DDBJ whole genome shotgun (WGS) entry which is preliminary data.</text>
</comment>
<dbReference type="EMBL" id="JTDF01002941">
    <property type="protein sequence ID" value="KAF8568282.1"/>
    <property type="molecule type" value="Genomic_DNA"/>
</dbReference>
<dbReference type="OrthoDB" id="10022495at2759"/>
<evidence type="ECO:0000313" key="2">
    <source>
        <dbReference type="EMBL" id="KAF8568282.1"/>
    </source>
</evidence>
<organism evidence="2 3">
    <name type="scientific">Paragonimus westermani</name>
    <dbReference type="NCBI Taxonomy" id="34504"/>
    <lineage>
        <taxon>Eukaryota</taxon>
        <taxon>Metazoa</taxon>
        <taxon>Spiralia</taxon>
        <taxon>Lophotrochozoa</taxon>
        <taxon>Platyhelminthes</taxon>
        <taxon>Trematoda</taxon>
        <taxon>Digenea</taxon>
        <taxon>Plagiorchiida</taxon>
        <taxon>Troglotremata</taxon>
        <taxon>Troglotrematidae</taxon>
        <taxon>Paragonimus</taxon>
    </lineage>
</organism>
<evidence type="ECO:0000256" key="1">
    <source>
        <dbReference type="SAM" id="MobiDB-lite"/>
    </source>
</evidence>
<feature type="region of interest" description="Disordered" evidence="1">
    <location>
        <begin position="101"/>
        <end position="141"/>
    </location>
</feature>
<proteinExistence type="predicted"/>
<dbReference type="Proteomes" id="UP000699462">
    <property type="component" value="Unassembled WGS sequence"/>
</dbReference>
<keyword evidence="3" id="KW-1185">Reference proteome</keyword>
<reference evidence="2 3" key="1">
    <citation type="submission" date="2019-07" db="EMBL/GenBank/DDBJ databases">
        <title>Annotation for the trematode Paragonimus westermani.</title>
        <authorList>
            <person name="Choi Y.-J."/>
        </authorList>
    </citation>
    <scope>NUCLEOTIDE SEQUENCE [LARGE SCALE GENOMIC DNA]</scope>
    <source>
        <strain evidence="2">180907_Pwestermani</strain>
    </source>
</reference>
<protein>
    <submittedName>
        <fullName evidence="2">Uncharacterized protein</fullName>
    </submittedName>
</protein>
<name>A0A8T0DLZ4_9TREM</name>
<sequence>MILQYKCTLLFADQLKPSWRNSPKQEEVLSKTLVRDGSIRMPPATTEASRKPWLVKNKFKPLKNTLRANVVHPTDWLLSKKMVLHPRYVCKERTLPKPDLYSYKSESETQPPMLAEPSSTHAESMSDEVNDLPEKRRPMSSKTPLVDLRQVTSLQPMIQKSQSARSAQSASPKGCRQVIKHTNGKLAYSSPSCFLEGSESARQEPILRRPSSAPIKICSEPTKQSETQLSADIESHGGASPCHSCLPMDEKNEFGRGRTSLSGSRKPLDKNVIQLEAEYNQALKNHGWKMEVPGDPLNLKKPYLPKRLSYTVAFEPGQTLPLPPRMKYPNKGTFFQPTFPAQPLSFTLSPEFPSEIYVAKMNAFRKTNGHWPYGKRQYAFAY</sequence>